<name>A0ABS8TTQ4_DATST</name>
<protein>
    <submittedName>
        <fullName evidence="1">Uncharacterized protein</fullName>
    </submittedName>
</protein>
<organism evidence="1 2">
    <name type="scientific">Datura stramonium</name>
    <name type="common">Jimsonweed</name>
    <name type="synonym">Common thornapple</name>
    <dbReference type="NCBI Taxonomy" id="4076"/>
    <lineage>
        <taxon>Eukaryota</taxon>
        <taxon>Viridiplantae</taxon>
        <taxon>Streptophyta</taxon>
        <taxon>Embryophyta</taxon>
        <taxon>Tracheophyta</taxon>
        <taxon>Spermatophyta</taxon>
        <taxon>Magnoliopsida</taxon>
        <taxon>eudicotyledons</taxon>
        <taxon>Gunneridae</taxon>
        <taxon>Pentapetalae</taxon>
        <taxon>asterids</taxon>
        <taxon>lamiids</taxon>
        <taxon>Solanales</taxon>
        <taxon>Solanaceae</taxon>
        <taxon>Solanoideae</taxon>
        <taxon>Datureae</taxon>
        <taxon>Datura</taxon>
    </lineage>
</organism>
<accession>A0ABS8TTQ4</accession>
<gene>
    <name evidence="1" type="ORF">HAX54_015692</name>
</gene>
<evidence type="ECO:0000313" key="1">
    <source>
        <dbReference type="EMBL" id="MCD7473634.1"/>
    </source>
</evidence>
<comment type="caution">
    <text evidence="1">The sequence shown here is derived from an EMBL/GenBank/DDBJ whole genome shotgun (WGS) entry which is preliminary data.</text>
</comment>
<dbReference type="EMBL" id="JACEIK010002000">
    <property type="protein sequence ID" value="MCD7473634.1"/>
    <property type="molecule type" value="Genomic_DNA"/>
</dbReference>
<reference evidence="1 2" key="1">
    <citation type="journal article" date="2021" name="BMC Genomics">
        <title>Datura genome reveals duplications of psychoactive alkaloid biosynthetic genes and high mutation rate following tissue culture.</title>
        <authorList>
            <person name="Rajewski A."/>
            <person name="Carter-House D."/>
            <person name="Stajich J."/>
            <person name="Litt A."/>
        </authorList>
    </citation>
    <scope>NUCLEOTIDE SEQUENCE [LARGE SCALE GENOMIC DNA]</scope>
    <source>
        <strain evidence="1">AR-01</strain>
    </source>
</reference>
<keyword evidence="2" id="KW-1185">Reference proteome</keyword>
<evidence type="ECO:0000313" key="2">
    <source>
        <dbReference type="Proteomes" id="UP000823775"/>
    </source>
</evidence>
<sequence length="89" mass="10119">MRTSQINAAAEQLVWSRSIAALSSWGLIEESLPAIQIQMLLEQGARIMIIDYDVNRVKDTEMEGVGATYTQIIQYLWIEEQTWCGLKLS</sequence>
<dbReference type="Proteomes" id="UP000823775">
    <property type="component" value="Unassembled WGS sequence"/>
</dbReference>
<proteinExistence type="predicted"/>